<organism evidence="1">
    <name type="scientific">Tanacetum cinerariifolium</name>
    <name type="common">Dalmatian daisy</name>
    <name type="synonym">Chrysanthemum cinerariifolium</name>
    <dbReference type="NCBI Taxonomy" id="118510"/>
    <lineage>
        <taxon>Eukaryota</taxon>
        <taxon>Viridiplantae</taxon>
        <taxon>Streptophyta</taxon>
        <taxon>Embryophyta</taxon>
        <taxon>Tracheophyta</taxon>
        <taxon>Spermatophyta</taxon>
        <taxon>Magnoliopsida</taxon>
        <taxon>eudicotyledons</taxon>
        <taxon>Gunneridae</taxon>
        <taxon>Pentapetalae</taxon>
        <taxon>asterids</taxon>
        <taxon>campanulids</taxon>
        <taxon>Asterales</taxon>
        <taxon>Asteraceae</taxon>
        <taxon>Asteroideae</taxon>
        <taxon>Anthemideae</taxon>
        <taxon>Anthemidinae</taxon>
        <taxon>Tanacetum</taxon>
    </lineage>
</organism>
<protein>
    <submittedName>
        <fullName evidence="1">Uncharacterized protein</fullName>
    </submittedName>
</protein>
<evidence type="ECO:0000313" key="1">
    <source>
        <dbReference type="EMBL" id="GFD59102.1"/>
    </source>
</evidence>
<name>A0A699XGA4_TANCI</name>
<dbReference type="AlphaFoldDB" id="A0A699XGA4"/>
<feature type="non-terminal residue" evidence="1">
    <location>
        <position position="1"/>
    </location>
</feature>
<reference evidence="1" key="1">
    <citation type="journal article" date="2019" name="Sci. Rep.">
        <title>Draft genome of Tanacetum cinerariifolium, the natural source of mosquito coil.</title>
        <authorList>
            <person name="Yamashiro T."/>
            <person name="Shiraishi A."/>
            <person name="Satake H."/>
            <person name="Nakayama K."/>
        </authorList>
    </citation>
    <scope>NUCLEOTIDE SEQUENCE</scope>
</reference>
<accession>A0A699XGA4</accession>
<sequence>GRDGHEAGVVDHDVDFAEVLDGIFHQRGQIFPARDVDGVGRCFAACGFDVLDDDVHAVLTTCAEDDFGAEFGQMAGG</sequence>
<comment type="caution">
    <text evidence="1">The sequence shown here is derived from an EMBL/GenBank/DDBJ whole genome shotgun (WGS) entry which is preliminary data.</text>
</comment>
<dbReference type="EMBL" id="BKCJ011861081">
    <property type="protein sequence ID" value="GFD59102.1"/>
    <property type="molecule type" value="Genomic_DNA"/>
</dbReference>
<gene>
    <name evidence="1" type="ORF">Tci_931071</name>
</gene>
<proteinExistence type="predicted"/>